<accession>A0ABP7FXR7</accession>
<dbReference type="SUPFAM" id="SSF53271">
    <property type="entry name" value="PRTase-like"/>
    <property type="match status" value="1"/>
</dbReference>
<dbReference type="CDD" id="cd06223">
    <property type="entry name" value="PRTases_typeI"/>
    <property type="match status" value="1"/>
</dbReference>
<dbReference type="PANTHER" id="PTHR47505">
    <property type="entry name" value="DNA UTILIZATION PROTEIN YHGH"/>
    <property type="match status" value="1"/>
</dbReference>
<sequence>MVALPTLSTLSALLSCLLDLVLRESCAGCRHSGVPLCTRCLEVCTRAPAPCHPRPGCPPAWAAGPYAGRVREIVLAYKDRGRRGLAVPLGAALAAVAGRAWPRQAAPLLVPVPARPHALRRRGYDPVRLLAMSAASRLRRRWPATAVVPVLRHTRRVADQVGLDITARRANLAGALTVPRSAVRRVRHRRVIVVDDVLTTGATVAEAARALTEAGADAGSVAVLAERVRARW</sequence>
<keyword evidence="4" id="KW-1185">Reference proteome</keyword>
<evidence type="ECO:0000259" key="2">
    <source>
        <dbReference type="Pfam" id="PF00156"/>
    </source>
</evidence>
<proteinExistence type="inferred from homology"/>
<gene>
    <name evidence="3" type="ORF">GCM10022402_32860</name>
</gene>
<dbReference type="RefSeq" id="WP_344972743.1">
    <property type="nucleotide sequence ID" value="NZ_BAABDD010000015.1"/>
</dbReference>
<evidence type="ECO:0000313" key="3">
    <source>
        <dbReference type="EMBL" id="GAA3751164.1"/>
    </source>
</evidence>
<feature type="domain" description="Phosphoribosyltransferase" evidence="2">
    <location>
        <begin position="168"/>
        <end position="225"/>
    </location>
</feature>
<dbReference type="InterPro" id="IPR051910">
    <property type="entry name" value="ComF/GntX_DNA_util-trans"/>
</dbReference>
<dbReference type="Pfam" id="PF00156">
    <property type="entry name" value="Pribosyltran"/>
    <property type="match status" value="1"/>
</dbReference>
<dbReference type="Proteomes" id="UP001500908">
    <property type="component" value="Unassembled WGS sequence"/>
</dbReference>
<comment type="caution">
    <text evidence="3">The sequence shown here is derived from an EMBL/GenBank/DDBJ whole genome shotgun (WGS) entry which is preliminary data.</text>
</comment>
<name>A0ABP7FXR7_9ACTN</name>
<organism evidence="3 4">
    <name type="scientific">Salinactinospora qingdaonensis</name>
    <dbReference type="NCBI Taxonomy" id="702744"/>
    <lineage>
        <taxon>Bacteria</taxon>
        <taxon>Bacillati</taxon>
        <taxon>Actinomycetota</taxon>
        <taxon>Actinomycetes</taxon>
        <taxon>Streptosporangiales</taxon>
        <taxon>Nocardiopsidaceae</taxon>
        <taxon>Salinactinospora</taxon>
    </lineage>
</organism>
<evidence type="ECO:0000256" key="1">
    <source>
        <dbReference type="ARBA" id="ARBA00008007"/>
    </source>
</evidence>
<dbReference type="PANTHER" id="PTHR47505:SF1">
    <property type="entry name" value="DNA UTILIZATION PROTEIN YHGH"/>
    <property type="match status" value="1"/>
</dbReference>
<evidence type="ECO:0000313" key="4">
    <source>
        <dbReference type="Proteomes" id="UP001500908"/>
    </source>
</evidence>
<dbReference type="EMBL" id="BAABDD010000015">
    <property type="protein sequence ID" value="GAA3751164.1"/>
    <property type="molecule type" value="Genomic_DNA"/>
</dbReference>
<dbReference type="Gene3D" id="3.40.50.2020">
    <property type="match status" value="1"/>
</dbReference>
<dbReference type="InterPro" id="IPR000836">
    <property type="entry name" value="PRTase_dom"/>
</dbReference>
<protein>
    <recommendedName>
        <fullName evidence="2">Phosphoribosyltransferase domain-containing protein</fullName>
    </recommendedName>
</protein>
<reference evidence="4" key="1">
    <citation type="journal article" date="2019" name="Int. J. Syst. Evol. Microbiol.">
        <title>The Global Catalogue of Microorganisms (GCM) 10K type strain sequencing project: providing services to taxonomists for standard genome sequencing and annotation.</title>
        <authorList>
            <consortium name="The Broad Institute Genomics Platform"/>
            <consortium name="The Broad Institute Genome Sequencing Center for Infectious Disease"/>
            <person name="Wu L."/>
            <person name="Ma J."/>
        </authorList>
    </citation>
    <scope>NUCLEOTIDE SEQUENCE [LARGE SCALE GENOMIC DNA]</scope>
    <source>
        <strain evidence="4">JCM 17137</strain>
    </source>
</reference>
<comment type="similarity">
    <text evidence="1">Belongs to the ComF/GntX family.</text>
</comment>
<dbReference type="InterPro" id="IPR029057">
    <property type="entry name" value="PRTase-like"/>
</dbReference>